<feature type="region of interest" description="Disordered" evidence="1">
    <location>
        <begin position="122"/>
        <end position="145"/>
    </location>
</feature>
<dbReference type="PANTHER" id="PTHR37427">
    <property type="entry name" value="PROTEIN CBG20963-RELATED"/>
    <property type="match status" value="1"/>
</dbReference>
<sequence>MNSINIGLLLLLAVIGNHMVYSCDIIVHVQSNTTKKFQAQVVAPNGKKSEKWQFSKPREKNTFQQKASECGIKDWEITTFDGNKPVNTVKVSLNGIGRVTYTVGDDLKAVQSDRHGAMCSGQCAPLGTQPSSRSRSNSPVKSTDD</sequence>
<evidence type="ECO:0000313" key="3">
    <source>
        <dbReference type="EMBL" id="VDD96885.1"/>
    </source>
</evidence>
<feature type="signal peptide" evidence="2">
    <location>
        <begin position="1"/>
        <end position="22"/>
    </location>
</feature>
<dbReference type="Proteomes" id="UP000274131">
    <property type="component" value="Unassembled WGS sequence"/>
</dbReference>
<accession>A0A0N4VN90</accession>
<protein>
    <submittedName>
        <fullName evidence="5">I-set domain-containing protein</fullName>
    </submittedName>
</protein>
<evidence type="ECO:0000313" key="4">
    <source>
        <dbReference type="Proteomes" id="UP000274131"/>
    </source>
</evidence>
<feature type="chain" id="PRO_5043123108" evidence="2">
    <location>
        <begin position="23"/>
        <end position="145"/>
    </location>
</feature>
<dbReference type="PANTHER" id="PTHR37427:SF2">
    <property type="entry name" value="SECRETED PROTEIN"/>
    <property type="match status" value="1"/>
</dbReference>
<dbReference type="WBParaSite" id="EVEC_0001243601-mRNA-1">
    <property type="protein sequence ID" value="EVEC_0001243601-mRNA-1"/>
    <property type="gene ID" value="EVEC_0001243601"/>
</dbReference>
<reference evidence="3 4" key="2">
    <citation type="submission" date="2018-10" db="EMBL/GenBank/DDBJ databases">
        <authorList>
            <consortium name="Pathogen Informatics"/>
        </authorList>
    </citation>
    <scope>NUCLEOTIDE SEQUENCE [LARGE SCALE GENOMIC DNA]</scope>
</reference>
<keyword evidence="4" id="KW-1185">Reference proteome</keyword>
<evidence type="ECO:0000256" key="1">
    <source>
        <dbReference type="SAM" id="MobiDB-lite"/>
    </source>
</evidence>
<gene>
    <name evidence="3" type="ORF">EVEC_LOCUS11636</name>
</gene>
<dbReference type="AlphaFoldDB" id="A0A0N4VN90"/>
<evidence type="ECO:0000313" key="5">
    <source>
        <dbReference type="WBParaSite" id="EVEC_0001243601-mRNA-1"/>
    </source>
</evidence>
<keyword evidence="2" id="KW-0732">Signal</keyword>
<dbReference type="EMBL" id="UXUI01012424">
    <property type="protein sequence ID" value="VDD96885.1"/>
    <property type="molecule type" value="Genomic_DNA"/>
</dbReference>
<organism evidence="5">
    <name type="scientific">Enterobius vermicularis</name>
    <name type="common">Human pinworm</name>
    <dbReference type="NCBI Taxonomy" id="51028"/>
    <lineage>
        <taxon>Eukaryota</taxon>
        <taxon>Metazoa</taxon>
        <taxon>Ecdysozoa</taxon>
        <taxon>Nematoda</taxon>
        <taxon>Chromadorea</taxon>
        <taxon>Rhabditida</taxon>
        <taxon>Spirurina</taxon>
        <taxon>Oxyuridomorpha</taxon>
        <taxon>Oxyuroidea</taxon>
        <taxon>Oxyuridae</taxon>
        <taxon>Enterobius</taxon>
    </lineage>
</organism>
<reference evidence="5" key="1">
    <citation type="submission" date="2017-02" db="UniProtKB">
        <authorList>
            <consortium name="WormBaseParasite"/>
        </authorList>
    </citation>
    <scope>IDENTIFICATION</scope>
</reference>
<name>A0A0N4VN90_ENTVE</name>
<dbReference type="STRING" id="51028.A0A0N4VN90"/>
<dbReference type="OrthoDB" id="5860061at2759"/>
<feature type="compositionally biased region" description="Low complexity" evidence="1">
    <location>
        <begin position="130"/>
        <end position="139"/>
    </location>
</feature>
<proteinExistence type="predicted"/>
<evidence type="ECO:0000256" key="2">
    <source>
        <dbReference type="SAM" id="SignalP"/>
    </source>
</evidence>